<protein>
    <submittedName>
        <fullName evidence="9">RNA polymerase sigma-70 factor (ECF subfamily)</fullName>
    </submittedName>
</protein>
<dbReference type="GO" id="GO:0003677">
    <property type="term" value="F:DNA binding"/>
    <property type="evidence" value="ECO:0007669"/>
    <property type="project" value="InterPro"/>
</dbReference>
<dbReference type="Pfam" id="PF04542">
    <property type="entry name" value="Sigma70_r2"/>
    <property type="match status" value="1"/>
</dbReference>
<dbReference type="EMBL" id="JACHMH010000001">
    <property type="protein sequence ID" value="MBB4678070.1"/>
    <property type="molecule type" value="Genomic_DNA"/>
</dbReference>
<dbReference type="Gene3D" id="3.10.450.50">
    <property type="match status" value="1"/>
</dbReference>
<dbReference type="SUPFAM" id="SSF54427">
    <property type="entry name" value="NTF2-like"/>
    <property type="match status" value="1"/>
</dbReference>
<dbReference type="Pfam" id="PF08281">
    <property type="entry name" value="Sigma70_r4_2"/>
    <property type="match status" value="1"/>
</dbReference>
<evidence type="ECO:0000256" key="3">
    <source>
        <dbReference type="ARBA" id="ARBA00023015"/>
    </source>
</evidence>
<dbReference type="InterPro" id="IPR039425">
    <property type="entry name" value="RNA_pol_sigma-70-like"/>
</dbReference>
<dbReference type="RefSeq" id="WP_185003943.1">
    <property type="nucleotide sequence ID" value="NZ_BAAAUI010000041.1"/>
</dbReference>
<dbReference type="Pfam" id="PF12680">
    <property type="entry name" value="SnoaL_2"/>
    <property type="match status" value="1"/>
</dbReference>
<proteinExistence type="inferred from homology"/>
<evidence type="ECO:0000256" key="2">
    <source>
        <dbReference type="ARBA" id="ARBA00011344"/>
    </source>
</evidence>
<feature type="domain" description="SnoaL-like" evidence="8">
    <location>
        <begin position="220"/>
        <end position="312"/>
    </location>
</feature>
<dbReference type="InterPro" id="IPR013324">
    <property type="entry name" value="RNA_pol_sigma_r3/r4-like"/>
</dbReference>
<feature type="domain" description="RNA polymerase sigma-70 region 2" evidence="6">
    <location>
        <begin position="26"/>
        <end position="93"/>
    </location>
</feature>
<dbReference type="NCBIfam" id="TIGR02937">
    <property type="entry name" value="sigma70-ECF"/>
    <property type="match status" value="1"/>
</dbReference>
<dbReference type="InterPro" id="IPR014305">
    <property type="entry name" value="RNA_pol_sigma-G_actinobac"/>
</dbReference>
<reference evidence="9 10" key="1">
    <citation type="submission" date="2020-08" db="EMBL/GenBank/DDBJ databases">
        <title>Sequencing the genomes of 1000 actinobacteria strains.</title>
        <authorList>
            <person name="Klenk H.-P."/>
        </authorList>
    </citation>
    <scope>NUCLEOTIDE SEQUENCE [LARGE SCALE GENOMIC DNA]</scope>
    <source>
        <strain evidence="9 10">DSM 44230</strain>
    </source>
</reference>
<evidence type="ECO:0000313" key="9">
    <source>
        <dbReference type="EMBL" id="MBB4678070.1"/>
    </source>
</evidence>
<dbReference type="InterPro" id="IPR014284">
    <property type="entry name" value="RNA_pol_sigma-70_dom"/>
</dbReference>
<dbReference type="NCBIfam" id="NF006089">
    <property type="entry name" value="PRK08241.1"/>
    <property type="match status" value="1"/>
</dbReference>
<feature type="domain" description="RNA polymerase sigma factor 70 region 4 type 2" evidence="7">
    <location>
        <begin position="145"/>
        <end position="195"/>
    </location>
</feature>
<name>A0A7W7CBF8_9PSEU</name>
<evidence type="ECO:0000259" key="7">
    <source>
        <dbReference type="Pfam" id="PF08281"/>
    </source>
</evidence>
<keyword evidence="5" id="KW-0804">Transcription</keyword>
<dbReference type="NCBIfam" id="TIGR02960">
    <property type="entry name" value="SigX5"/>
    <property type="match status" value="1"/>
</dbReference>
<dbReference type="PANTHER" id="PTHR43133:SF65">
    <property type="entry name" value="ECF RNA POLYMERASE SIGMA FACTOR SIGG"/>
    <property type="match status" value="1"/>
</dbReference>
<keyword evidence="10" id="KW-1185">Reference proteome</keyword>
<gene>
    <name evidence="9" type="ORF">HNR67_004188</name>
</gene>
<dbReference type="InterPro" id="IPR007627">
    <property type="entry name" value="RNA_pol_sigma70_r2"/>
</dbReference>
<comment type="caution">
    <text evidence="9">The sequence shown here is derived from an EMBL/GenBank/DDBJ whole genome shotgun (WGS) entry which is preliminary data.</text>
</comment>
<dbReference type="GO" id="GO:0006352">
    <property type="term" value="P:DNA-templated transcription initiation"/>
    <property type="evidence" value="ECO:0007669"/>
    <property type="project" value="InterPro"/>
</dbReference>
<comment type="similarity">
    <text evidence="1">Belongs to the sigma-70 factor family. ECF subfamily.</text>
</comment>
<keyword evidence="4" id="KW-0731">Sigma factor</keyword>
<dbReference type="SUPFAM" id="SSF88946">
    <property type="entry name" value="Sigma2 domain of RNA polymerase sigma factors"/>
    <property type="match status" value="1"/>
</dbReference>
<dbReference type="InterPro" id="IPR013249">
    <property type="entry name" value="RNA_pol_sigma70_r4_t2"/>
</dbReference>
<dbReference type="Gene3D" id="1.10.1740.10">
    <property type="match status" value="1"/>
</dbReference>
<sequence>MPEPSAVEPELLAAAQQDDQDAFGRLVSPYRAQLYAYCYRMLGSTHDAEDAVQDAFVKAWKGITGFEGRASLKGWLYRIATNVCLDQIRRRPRRILTDDYGPPASPDVEITGPVTEPIWLEPCPDHLLALDPAAGYELRESVELAFLVALQHLPANQRAVLILREVLAFSAAEVAATLDTSVASVNSALQRARATVREQPRSQRAELAELGDAGQRELLAAFIGALQRSDVDAMVALLAEDVRFTMPPMPFWFDGRADVIAFLTGVVLRESWRRIPVRCNGQLAFAAYMDRGEGHRLVAVDVLTVRDGRIAAITAFPSAAVLGVFNLPTAFADLAAAETSAYGRSG</sequence>
<dbReference type="InterPro" id="IPR013325">
    <property type="entry name" value="RNA_pol_sigma_r2"/>
</dbReference>
<dbReference type="InterPro" id="IPR037401">
    <property type="entry name" value="SnoaL-like"/>
</dbReference>
<evidence type="ECO:0000256" key="5">
    <source>
        <dbReference type="ARBA" id="ARBA00023163"/>
    </source>
</evidence>
<dbReference type="GO" id="GO:0016987">
    <property type="term" value="F:sigma factor activity"/>
    <property type="evidence" value="ECO:0007669"/>
    <property type="project" value="UniProtKB-KW"/>
</dbReference>
<keyword evidence="3" id="KW-0805">Transcription regulation</keyword>
<dbReference type="Gene3D" id="1.10.10.10">
    <property type="entry name" value="Winged helix-like DNA-binding domain superfamily/Winged helix DNA-binding domain"/>
    <property type="match status" value="1"/>
</dbReference>
<dbReference type="InterPro" id="IPR036388">
    <property type="entry name" value="WH-like_DNA-bd_sf"/>
</dbReference>
<evidence type="ECO:0000259" key="6">
    <source>
        <dbReference type="Pfam" id="PF04542"/>
    </source>
</evidence>
<dbReference type="InterPro" id="IPR032710">
    <property type="entry name" value="NTF2-like_dom_sf"/>
</dbReference>
<dbReference type="CDD" id="cd06171">
    <property type="entry name" value="Sigma70_r4"/>
    <property type="match status" value="1"/>
</dbReference>
<dbReference type="SUPFAM" id="SSF88659">
    <property type="entry name" value="Sigma3 and sigma4 domains of RNA polymerase sigma factors"/>
    <property type="match status" value="1"/>
</dbReference>
<evidence type="ECO:0000256" key="4">
    <source>
        <dbReference type="ARBA" id="ARBA00023082"/>
    </source>
</evidence>
<comment type="subunit">
    <text evidence="2">Interacts transiently with the RNA polymerase catalytic core formed by RpoA, RpoB, RpoC and RpoZ (2 alpha, 1 beta, 1 beta' and 1 omega subunit) to form the RNA polymerase holoenzyme that can initiate transcription.</text>
</comment>
<evidence type="ECO:0000313" key="10">
    <source>
        <dbReference type="Proteomes" id="UP000533598"/>
    </source>
</evidence>
<dbReference type="Proteomes" id="UP000533598">
    <property type="component" value="Unassembled WGS sequence"/>
</dbReference>
<dbReference type="PANTHER" id="PTHR43133">
    <property type="entry name" value="RNA POLYMERASE ECF-TYPE SIGMA FACTO"/>
    <property type="match status" value="1"/>
</dbReference>
<accession>A0A7W7CBF8</accession>
<dbReference type="AlphaFoldDB" id="A0A7W7CBF8"/>
<evidence type="ECO:0000256" key="1">
    <source>
        <dbReference type="ARBA" id="ARBA00010641"/>
    </source>
</evidence>
<evidence type="ECO:0000259" key="8">
    <source>
        <dbReference type="Pfam" id="PF12680"/>
    </source>
</evidence>
<organism evidence="9 10">
    <name type="scientific">Crossiella cryophila</name>
    <dbReference type="NCBI Taxonomy" id="43355"/>
    <lineage>
        <taxon>Bacteria</taxon>
        <taxon>Bacillati</taxon>
        <taxon>Actinomycetota</taxon>
        <taxon>Actinomycetes</taxon>
        <taxon>Pseudonocardiales</taxon>
        <taxon>Pseudonocardiaceae</taxon>
        <taxon>Crossiella</taxon>
    </lineage>
</organism>